<reference evidence="2 3" key="1">
    <citation type="submission" date="2018-06" db="EMBL/GenBank/DDBJ databases">
        <title>Three novel Pseudomonas species isolated from symptomatic oak.</title>
        <authorList>
            <person name="Bueno-Gonzalez V."/>
            <person name="Brady C."/>
        </authorList>
    </citation>
    <scope>NUCLEOTIDE SEQUENCE [LARGE SCALE GENOMIC DNA]</scope>
    <source>
        <strain evidence="2 3">P6B</strain>
    </source>
</reference>
<gene>
    <name evidence="2" type="ORF">DNK44_00630</name>
</gene>
<proteinExistence type="predicted"/>
<protein>
    <submittedName>
        <fullName evidence="2">Alpha/beta hydrolase</fullName>
    </submittedName>
</protein>
<dbReference type="InterPro" id="IPR050266">
    <property type="entry name" value="AB_hydrolase_sf"/>
</dbReference>
<name>A0A4Q9R9X6_9GAMM</name>
<dbReference type="RefSeq" id="WP_131197097.1">
    <property type="nucleotide sequence ID" value="NZ_QJUL01000001.1"/>
</dbReference>
<organism evidence="2 3">
    <name type="scientific">Phytopseudomonas dryadis</name>
    <dbReference type="NCBI Taxonomy" id="2487520"/>
    <lineage>
        <taxon>Bacteria</taxon>
        <taxon>Pseudomonadati</taxon>
        <taxon>Pseudomonadota</taxon>
        <taxon>Gammaproteobacteria</taxon>
        <taxon>Pseudomonadales</taxon>
        <taxon>Pseudomonadaceae</taxon>
        <taxon>Phytopseudomonas</taxon>
    </lineage>
</organism>
<dbReference type="InterPro" id="IPR029058">
    <property type="entry name" value="AB_hydrolase_fold"/>
</dbReference>
<dbReference type="PANTHER" id="PTHR43798">
    <property type="entry name" value="MONOACYLGLYCEROL LIPASE"/>
    <property type="match status" value="1"/>
</dbReference>
<dbReference type="PANTHER" id="PTHR43798:SF33">
    <property type="entry name" value="HYDROLASE, PUTATIVE (AFU_ORTHOLOGUE AFUA_2G14860)-RELATED"/>
    <property type="match status" value="1"/>
</dbReference>
<evidence type="ECO:0000313" key="3">
    <source>
        <dbReference type="Proteomes" id="UP000293172"/>
    </source>
</evidence>
<evidence type="ECO:0000313" key="2">
    <source>
        <dbReference type="EMBL" id="TBU97525.1"/>
    </source>
</evidence>
<keyword evidence="2" id="KW-0378">Hydrolase</keyword>
<dbReference type="AlphaFoldDB" id="A0A4Q9R9X6"/>
<sequence>MAELEIDPVVKGQRVEIRPGRVLSLAHRPSENPGASTVFFAHGGGGNKDQWREQWRDPRLAGHHLVAWDLLGHGVSDRPRNAAAYAWDELVADQLAILRRFAGPRNILAAHSFGTALTLSALERLAVEQHPPSVDGVLLLGTQLQPPIRSNLLKLPAWALELIRPLLAKGFREAAWHPDTDPALVAYEEALTERNALHVFKALISQNRWVPESLPNIDVPVHILAGKADRITRPEGGRALHEKLEGSQFGVLEQAGHQLMLETPEQVTAHLLALLQEALPDSGVTSGDRTGVSIQ</sequence>
<dbReference type="InterPro" id="IPR000073">
    <property type="entry name" value="AB_hydrolase_1"/>
</dbReference>
<dbReference type="OrthoDB" id="9799612at2"/>
<dbReference type="GO" id="GO:0016787">
    <property type="term" value="F:hydrolase activity"/>
    <property type="evidence" value="ECO:0007669"/>
    <property type="project" value="UniProtKB-KW"/>
</dbReference>
<dbReference type="Proteomes" id="UP000293172">
    <property type="component" value="Unassembled WGS sequence"/>
</dbReference>
<dbReference type="Gene3D" id="3.40.50.1820">
    <property type="entry name" value="alpha/beta hydrolase"/>
    <property type="match status" value="1"/>
</dbReference>
<comment type="caution">
    <text evidence="2">The sequence shown here is derived from an EMBL/GenBank/DDBJ whole genome shotgun (WGS) entry which is preliminary data.</text>
</comment>
<accession>A0A4Q9R9X6</accession>
<dbReference type="SUPFAM" id="SSF53474">
    <property type="entry name" value="alpha/beta-Hydrolases"/>
    <property type="match status" value="1"/>
</dbReference>
<dbReference type="Pfam" id="PF12697">
    <property type="entry name" value="Abhydrolase_6"/>
    <property type="match status" value="1"/>
</dbReference>
<dbReference type="GO" id="GO:0016020">
    <property type="term" value="C:membrane"/>
    <property type="evidence" value="ECO:0007669"/>
    <property type="project" value="TreeGrafter"/>
</dbReference>
<dbReference type="PRINTS" id="PR00412">
    <property type="entry name" value="EPOXHYDRLASE"/>
</dbReference>
<feature type="domain" description="AB hydrolase-1" evidence="1">
    <location>
        <begin position="38"/>
        <end position="268"/>
    </location>
</feature>
<dbReference type="EMBL" id="QJUL01000001">
    <property type="protein sequence ID" value="TBU97525.1"/>
    <property type="molecule type" value="Genomic_DNA"/>
</dbReference>
<evidence type="ECO:0000259" key="1">
    <source>
        <dbReference type="Pfam" id="PF12697"/>
    </source>
</evidence>
<dbReference type="InterPro" id="IPR000639">
    <property type="entry name" value="Epox_hydrolase-like"/>
</dbReference>